<evidence type="ECO:0000256" key="2">
    <source>
        <dbReference type="SAM" id="Phobius"/>
    </source>
</evidence>
<name>A0A7M4DBT4_9BACT</name>
<gene>
    <name evidence="5" type="ORF">DWB62_020130</name>
    <name evidence="4" type="ORF">GNY23_20130</name>
</gene>
<keyword evidence="2" id="KW-1133">Transmembrane helix</keyword>
<protein>
    <recommendedName>
        <fullName evidence="3">G domain-containing protein</fullName>
    </recommendedName>
</protein>
<evidence type="ECO:0000313" key="6">
    <source>
        <dbReference type="Proteomes" id="UP000285951"/>
    </source>
</evidence>
<evidence type="ECO:0000313" key="7">
    <source>
        <dbReference type="Proteomes" id="UP000462449"/>
    </source>
</evidence>
<evidence type="ECO:0000313" key="5">
    <source>
        <dbReference type="EMBL" id="MVB09318.1"/>
    </source>
</evidence>
<evidence type="ECO:0000259" key="3">
    <source>
        <dbReference type="Pfam" id="PF01926"/>
    </source>
</evidence>
<comment type="caution">
    <text evidence="4">The sequence shown here is derived from an EMBL/GenBank/DDBJ whole genome shotgun (WGS) entry which is preliminary data.</text>
</comment>
<dbReference type="RefSeq" id="WP_156197433.1">
    <property type="nucleotide sequence ID" value="NZ_QTZN02000087.1"/>
</dbReference>
<evidence type="ECO:0000313" key="4">
    <source>
        <dbReference type="EMBL" id="MUP40113.1"/>
    </source>
</evidence>
<organism evidence="4 7">
    <name type="scientific">Labilibaculum euxinus</name>
    <dbReference type="NCBI Taxonomy" id="2686357"/>
    <lineage>
        <taxon>Bacteria</taxon>
        <taxon>Pseudomonadati</taxon>
        <taxon>Bacteroidota</taxon>
        <taxon>Bacteroidia</taxon>
        <taxon>Marinilabiliales</taxon>
        <taxon>Marinifilaceae</taxon>
        <taxon>Labilibaculum</taxon>
    </lineage>
</organism>
<feature type="transmembrane region" description="Helical" evidence="2">
    <location>
        <begin position="688"/>
        <end position="709"/>
    </location>
</feature>
<dbReference type="InterPro" id="IPR006073">
    <property type="entry name" value="GTP-bd"/>
</dbReference>
<keyword evidence="6" id="KW-1185">Reference proteome</keyword>
<dbReference type="GO" id="GO:0005525">
    <property type="term" value="F:GTP binding"/>
    <property type="evidence" value="ECO:0007669"/>
    <property type="project" value="InterPro"/>
</dbReference>
<dbReference type="InterPro" id="IPR027417">
    <property type="entry name" value="P-loop_NTPase"/>
</dbReference>
<dbReference type="SUPFAM" id="SSF52540">
    <property type="entry name" value="P-loop containing nucleoside triphosphate hydrolases"/>
    <property type="match status" value="1"/>
</dbReference>
<evidence type="ECO:0000256" key="1">
    <source>
        <dbReference type="SAM" id="Coils"/>
    </source>
</evidence>
<keyword evidence="2" id="KW-0812">Transmembrane</keyword>
<reference evidence="5 6" key="1">
    <citation type="submission" date="2019-11" db="EMBL/GenBank/DDBJ databases">
        <title>Draft genome sequence of Labilibaculum sp. strain SYP isolated from Black Sea.</title>
        <authorList>
            <person name="Yadav S."/>
            <person name="Villanueva L."/>
        </authorList>
    </citation>
    <scope>NUCLEOTIDE SEQUENCE [LARGE SCALE GENOMIC DNA]</scope>
    <source>
        <strain evidence="5 6">44</strain>
    </source>
</reference>
<keyword evidence="1" id="KW-0175">Coiled coil</keyword>
<dbReference type="EMBL" id="WOTW01000087">
    <property type="protein sequence ID" value="MUP40113.1"/>
    <property type="molecule type" value="Genomic_DNA"/>
</dbReference>
<dbReference type="Pfam" id="PF01926">
    <property type="entry name" value="MMR_HSR1"/>
    <property type="match status" value="1"/>
</dbReference>
<proteinExistence type="predicted"/>
<dbReference type="AlphaFoldDB" id="A0A7M4DBT4"/>
<feature type="coiled-coil region" evidence="1">
    <location>
        <begin position="591"/>
        <end position="654"/>
    </location>
</feature>
<accession>A0A7M4DBT4</accession>
<dbReference type="Gene3D" id="3.40.50.300">
    <property type="entry name" value="P-loop containing nucleotide triphosphate hydrolases"/>
    <property type="match status" value="1"/>
</dbReference>
<dbReference type="OrthoDB" id="5477114at2"/>
<dbReference type="Proteomes" id="UP000285951">
    <property type="component" value="Unassembled WGS sequence"/>
</dbReference>
<reference evidence="4 7" key="2">
    <citation type="submission" date="2019-12" db="EMBL/GenBank/DDBJ databases">
        <title>Draft genome sequence of Labilibaculum sp. strain 44 isolated from deep waters of Black Sea.</title>
        <authorList>
            <person name="Yadav S."/>
            <person name="Villanueva L."/>
        </authorList>
    </citation>
    <scope>NUCLEOTIDE SEQUENCE [LARGE SCALE GENOMIC DNA]</scope>
    <source>
        <strain evidence="4 7">44</strain>
    </source>
</reference>
<feature type="transmembrane region" description="Helical" evidence="2">
    <location>
        <begin position="659"/>
        <end position="676"/>
    </location>
</feature>
<sequence>MKIDEITQNLGDTLKEFLGFFKKELHKKVLELNTNVKSDGYFKELTRVSNSLEQYIQKDVSLFYVGFLGSYSSGKSSTINSLLQLWDTDKARLVNNNPTDTNITLITNQKNVNNVFNFAKEDAIPIRTNTNFESPLLDNIVIMDTPGSGDPNIIESIVRDSLPLCDLIIYTLNATAPFTDIDKPFLLAQQLKLKNIPLLFILTRGDEYKIDKSTSTSTDNFDKVRCDEDLVTIVNRINEALKISEFKESDFTVIDNRDNYNISTLTTKIDGYTNNCKENLLSLHNHKLTYFRNEIKTIHNYYLKLSIDKIDKCEKFLDKANDNIEYFDQQIELSKMKFRALWNENNLIFSRIYDGTVKGYIAGQIEELEKITKITESSDYVFFRNDYKGDLDKKAKELSKEIIKSIDEKANQEVTALKNNVLDLLNEDSLNINDNLSFDESFKYSLKSPLNKEEYIEKFIKLVKSKIIDDNKRINDSIKTISKSLQQKKPLDSINENIISYEKAVEEILNLYYDAIKMYNVVAFSFEVKNYISELGLAKEFDKLESGEINKAKYNIVAQKELLHNFKEYSDDFEKGIIENFNQIKQIPSTLNHAELEFKDLKEEILQAVKDSEDDSYSTSEITTFLTASYRKLVSSLQNNLLTLKSDVKRLKRVRVMRYLIFFAIPIIGTLIYWFFYKLKGVETPTTLNSTIFIGIGCSLVSTLISGLSDKYKIKRLKRISAFKEDLRRKNDLIVADIINEFRENNPKREQDVTTKILNIWNKEEHALLSKILETNISDVHGKNLILKSKLHSTLDSYKNTYNIFNSKILGLFNNQEESLKRIDNIALTIKEDSIRPSFELLQNTIAEIKMVKKEIEVLDY</sequence>
<dbReference type="Proteomes" id="UP000462449">
    <property type="component" value="Unassembled WGS sequence"/>
</dbReference>
<feature type="domain" description="G" evidence="3">
    <location>
        <begin position="65"/>
        <end position="203"/>
    </location>
</feature>
<dbReference type="EMBL" id="QTZN02000087">
    <property type="protein sequence ID" value="MVB09318.1"/>
    <property type="molecule type" value="Genomic_DNA"/>
</dbReference>
<keyword evidence="2" id="KW-0472">Membrane</keyword>